<organism evidence="14 25">
    <name type="scientific">Fusobacterium nucleatum subsp. polymorphum</name>
    <name type="common">Fusobacterium polymorphum</name>
    <dbReference type="NCBI Taxonomy" id="76857"/>
    <lineage>
        <taxon>Bacteria</taxon>
        <taxon>Fusobacteriati</taxon>
        <taxon>Fusobacteriota</taxon>
        <taxon>Fusobacteriia</taxon>
        <taxon>Fusobacteriales</taxon>
        <taxon>Fusobacteriaceae</taxon>
        <taxon>Fusobacterium</taxon>
    </lineage>
</organism>
<evidence type="ECO:0000313" key="28">
    <source>
        <dbReference type="Proteomes" id="UP000225199"/>
    </source>
</evidence>
<dbReference type="EMBL" id="NIRQ01000001">
    <property type="protein sequence ID" value="PHI12581.1"/>
    <property type="molecule type" value="Genomic_DNA"/>
</dbReference>
<evidence type="ECO:0000256" key="2">
    <source>
        <dbReference type="ARBA" id="ARBA00022730"/>
    </source>
</evidence>
<keyword evidence="2 7" id="KW-0699">rRNA-binding</keyword>
<dbReference type="EMBL" id="CP013121">
    <property type="protein sequence ID" value="ALM94677.1"/>
    <property type="molecule type" value="Genomic_DNA"/>
</dbReference>
<reference evidence="14 25" key="4">
    <citation type="submission" date="2017-06" db="EMBL/GenBank/DDBJ databases">
        <title>Draft genome sequence of Fusobacterium nucleatum subsp. polymorphum KCOM 1248 (=ChDC F113).</title>
        <authorList>
            <person name="Kook J.-K."/>
            <person name="Park S.-N."/>
            <person name="Lim Y.K."/>
            <person name="Roh H."/>
        </authorList>
    </citation>
    <scope>NUCLEOTIDE SEQUENCE [LARGE SCALE GENOMIC DNA]</scope>
    <source>
        <strain evidence="14">KCOM 1248</strain>
        <strain evidence="25">KCOM 1248 (ChDC F113)</strain>
    </source>
</reference>
<dbReference type="EMBL" id="NIRN01000001">
    <property type="protein sequence ID" value="PHI06989.1"/>
    <property type="molecule type" value="Genomic_DNA"/>
</dbReference>
<evidence type="ECO:0000313" key="26">
    <source>
        <dbReference type="Proteomes" id="UP000224182"/>
    </source>
</evidence>
<dbReference type="Proteomes" id="UP000221852">
    <property type="component" value="Unassembled WGS sequence"/>
</dbReference>
<dbReference type="InterPro" id="IPR000630">
    <property type="entry name" value="Ribosomal_uS8"/>
</dbReference>
<evidence type="ECO:0000313" key="22">
    <source>
        <dbReference type="Proteomes" id="UP000221504"/>
    </source>
</evidence>
<dbReference type="STRING" id="76857.RO02_08605"/>
<dbReference type="Proteomes" id="UP000221504">
    <property type="component" value="Unassembled WGS sequence"/>
</dbReference>
<dbReference type="EMBL" id="NIRO01000003">
    <property type="protein sequence ID" value="PHI16950.1"/>
    <property type="molecule type" value="Genomic_DNA"/>
</dbReference>
<protein>
    <recommendedName>
        <fullName evidence="6 7">Small ribosomal subunit protein uS8</fullName>
    </recommendedName>
</protein>
<dbReference type="Proteomes" id="UP000224507">
    <property type="component" value="Unassembled WGS sequence"/>
</dbReference>
<evidence type="ECO:0000313" key="17">
    <source>
        <dbReference type="EMBL" id="PHI12581.1"/>
    </source>
</evidence>
<evidence type="ECO:0000313" key="25">
    <source>
        <dbReference type="Proteomes" id="UP000223525"/>
    </source>
</evidence>
<reference evidence="18 27" key="8">
    <citation type="submission" date="2017-06" db="EMBL/GenBank/DDBJ databases">
        <title>Draft genome sequence of Fusobacterium nucleatum subsp. polymorphum KCOM 1274 (=ChDC F309).</title>
        <authorList>
            <person name="Kook J.-K."/>
            <person name="Park S.-N."/>
            <person name="Lim Y.K."/>
            <person name="Roh H."/>
        </authorList>
    </citation>
    <scope>NUCLEOTIDE SEQUENCE [LARGE SCALE GENOMIC DNA]</scope>
    <source>
        <strain evidence="18">KCOM 1274</strain>
        <strain evidence="27">KCOM 1274 (ChDC F309)</strain>
    </source>
</reference>
<dbReference type="NCBIfam" id="NF001109">
    <property type="entry name" value="PRK00136.1"/>
    <property type="match status" value="1"/>
</dbReference>
<reference evidence="16 22" key="6">
    <citation type="submission" date="2017-06" db="EMBL/GenBank/DDBJ databases">
        <title>Draft genome sequence of Fusobacterium nucleatum subsp. polymorphum KCOM 1267 (=ChDC F290).</title>
        <authorList>
            <person name="Kook J.-K."/>
            <person name="Park S.-N."/>
            <person name="Lim Y.K."/>
            <person name="Roh H."/>
        </authorList>
    </citation>
    <scope>NUCLEOTIDE SEQUENCE [LARGE SCALE GENOMIC DNA]</scope>
    <source>
        <strain evidence="16">KCOM 1267</strain>
        <strain evidence="22">KCOM 1267(ChDC F290)</strain>
    </source>
</reference>
<reference evidence="15 26" key="7">
    <citation type="submission" date="2017-06" db="EMBL/GenBank/DDBJ databases">
        <title>Draft genome sequence of Fusobacterium nucleatum subsp. polymorphum KCOM 1271 (=ChDC F305).</title>
        <authorList>
            <person name="Kook J.-K."/>
            <person name="Park S.-N."/>
            <person name="Lim Y.K."/>
            <person name="Roh H."/>
        </authorList>
    </citation>
    <scope>NUCLEOTIDE SEQUENCE [LARGE SCALE GENOMIC DNA]</scope>
    <source>
        <strain evidence="15">KCOM 1271</strain>
        <strain evidence="26">KCOM 1271 (ChDC F305)</strain>
    </source>
</reference>
<evidence type="ECO:0000256" key="6">
    <source>
        <dbReference type="ARBA" id="ARBA00035258"/>
    </source>
</evidence>
<keyword evidence="5 7" id="KW-0687">Ribonucleoprotein</keyword>
<dbReference type="Proteomes" id="UP000197470">
    <property type="component" value="Unassembled WGS sequence"/>
</dbReference>
<evidence type="ECO:0000313" key="24">
    <source>
        <dbReference type="Proteomes" id="UP000222862"/>
    </source>
</evidence>
<sequence>MYLTDPIADMLTRVRNANAVMHEKVDIPHSKMKERIAEILKEQGYISNFKIVTDEGNKKSIRVYLKYAGKERVIKGLKRISKPGRRVYSSVEDMPRVLSGLGIAIVSTSKGVITDKVARAEKVGGEVLAFVW</sequence>
<comment type="function">
    <text evidence="7">One of the primary rRNA binding proteins, it binds directly to 16S rRNA central domain where it helps coordinate assembly of the platform of the 30S subunit.</text>
</comment>
<dbReference type="Proteomes" id="UP000223525">
    <property type="component" value="Unassembled WGS sequence"/>
</dbReference>
<dbReference type="InterPro" id="IPR035987">
    <property type="entry name" value="Ribosomal_uS8_sf"/>
</dbReference>
<dbReference type="GeneID" id="300110850"/>
<evidence type="ECO:0000256" key="3">
    <source>
        <dbReference type="ARBA" id="ARBA00022884"/>
    </source>
</evidence>
<evidence type="ECO:0000256" key="1">
    <source>
        <dbReference type="ARBA" id="ARBA00006471"/>
    </source>
</evidence>
<reference evidence="13 28" key="3">
    <citation type="submission" date="2017-06" db="EMBL/GenBank/DDBJ databases">
        <title>Draft genome sequence of Fusobacterium nucleatum subsp. polymorphum KCOM 1002 (=ChDC F175).</title>
        <authorList>
            <person name="Kook J.-K."/>
            <person name="Park S.-N."/>
            <person name="Lim Y.K."/>
            <person name="Roh H."/>
        </authorList>
    </citation>
    <scope>NUCLEOTIDE SEQUENCE [LARGE SCALE GENOMIC DNA]</scope>
    <source>
        <strain evidence="13">KCOM 1002</strain>
        <strain evidence="28">KCOM 1002 (ChDC F175)</strain>
    </source>
</reference>
<reference evidence="9 19" key="1">
    <citation type="submission" date="2015-11" db="EMBL/GenBank/DDBJ databases">
        <authorList>
            <person name="Kook J.-K."/>
            <person name="Park S.-N."/>
            <person name="Lim Y.K."/>
            <person name="Jo E."/>
        </authorList>
    </citation>
    <scope>NUCLEOTIDE SEQUENCE [LARGE SCALE GENOMIC DNA]</scope>
    <source>
        <strain evidence="9 19">ChDC F306</strain>
    </source>
</reference>
<evidence type="ECO:0000313" key="23">
    <source>
        <dbReference type="Proteomes" id="UP000221852"/>
    </source>
</evidence>
<comment type="similarity">
    <text evidence="1 7 8">Belongs to the universal ribosomal protein uS8 family.</text>
</comment>
<reference evidence="17 23" key="9">
    <citation type="submission" date="2017-06" db="EMBL/GenBank/DDBJ databases">
        <title>Draft genome sequence of Fusobacterium nucleatum subsp. polymorphum KCOM 1330 (=ChDC F330).</title>
        <authorList>
            <person name="Kook J.-K."/>
            <person name="Park S.-N."/>
            <person name="Lim Y.K."/>
            <person name="Roh H."/>
        </authorList>
    </citation>
    <scope>NUCLEOTIDE SEQUENCE [LARGE SCALE GENOMIC DNA]</scope>
    <source>
        <strain evidence="17">KCOM 1330</strain>
        <strain evidence="23">KCOM 1330 (ChDC F330)</strain>
    </source>
</reference>
<dbReference type="FunFam" id="3.30.1370.30:FF:000002">
    <property type="entry name" value="30S ribosomal protein S8"/>
    <property type="match status" value="1"/>
</dbReference>
<evidence type="ECO:0000313" key="12">
    <source>
        <dbReference type="EMBL" id="PGH19719.1"/>
    </source>
</evidence>
<keyword evidence="4 7" id="KW-0689">Ribosomal protein</keyword>
<reference evidence="11 21" key="2">
    <citation type="submission" date="2017-05" db="EMBL/GenBank/DDBJ databases">
        <title>Genome sequencing of Fusobacterium nucleatum subsp. polymorphum KCOM 1001 (=ChDC F119).</title>
        <authorList>
            <person name="Kook J.-K."/>
            <person name="Park S.-N."/>
            <person name="Lim Y.K."/>
            <person name="Roh H."/>
        </authorList>
    </citation>
    <scope>NUCLEOTIDE SEQUENCE [LARGE SCALE GENOMIC DNA]</scope>
    <source>
        <strain evidence="11 21">KCOM 1001</strain>
    </source>
</reference>
<dbReference type="EMBL" id="NIRK01000001">
    <property type="protein sequence ID" value="PHH99457.1"/>
    <property type="molecule type" value="Genomic_DNA"/>
</dbReference>
<dbReference type="RefSeq" id="WP_005897285.1">
    <property type="nucleotide sequence ID" value="NZ_CP013121.1"/>
</dbReference>
<dbReference type="Proteomes" id="UP000196759">
    <property type="component" value="Chromosome"/>
</dbReference>
<evidence type="ECO:0000313" key="20">
    <source>
        <dbReference type="Proteomes" id="UP000196759"/>
    </source>
</evidence>
<dbReference type="GO" id="GO:1990904">
    <property type="term" value="C:ribonucleoprotein complex"/>
    <property type="evidence" value="ECO:0007669"/>
    <property type="project" value="UniProtKB-KW"/>
</dbReference>
<dbReference type="EMBL" id="NHRT01000001">
    <property type="protein sequence ID" value="OWP25749.1"/>
    <property type="molecule type" value="Genomic_DNA"/>
</dbReference>
<dbReference type="Proteomes" id="UP000222862">
    <property type="component" value="Unassembled WGS sequence"/>
</dbReference>
<reference evidence="10 20" key="5">
    <citation type="submission" date="2017-06" db="EMBL/GenBank/DDBJ databases">
        <title>Draft genome sequence of Fusobacterium nucleatum subsp. polymorphum KCOM 1260 (=ChDC F218).</title>
        <authorList>
            <person name="Kook J.-K."/>
            <person name="Park S.-N."/>
            <person name="Lim Y.K."/>
            <person name="Roh H."/>
        </authorList>
    </citation>
    <scope>NUCLEOTIDE SEQUENCE [LARGE SCALE GENOMIC DNA]</scope>
    <source>
        <strain evidence="10">KCOM 1260</strain>
        <strain evidence="20">KCOM 1260 (ChDC F218)</strain>
    </source>
</reference>
<dbReference type="PANTHER" id="PTHR11758">
    <property type="entry name" value="40S RIBOSOMAL PROTEIN S15A"/>
    <property type="match status" value="1"/>
</dbReference>
<dbReference type="GeneID" id="79809125"/>
<dbReference type="Proteomes" id="UP000225199">
    <property type="component" value="Unassembled WGS sequence"/>
</dbReference>
<dbReference type="EMBL" id="NIRM01000001">
    <property type="protein sequence ID" value="PHI10322.1"/>
    <property type="molecule type" value="Genomic_DNA"/>
</dbReference>
<keyword evidence="3 7" id="KW-0694">RNA-binding</keyword>
<evidence type="ECO:0000256" key="5">
    <source>
        <dbReference type="ARBA" id="ARBA00023274"/>
    </source>
</evidence>
<dbReference type="GO" id="GO:0005840">
    <property type="term" value="C:ribosome"/>
    <property type="evidence" value="ECO:0007669"/>
    <property type="project" value="UniProtKB-KW"/>
</dbReference>
<dbReference type="EMBL" id="NIRJ01000001">
    <property type="protein sequence ID" value="PHH96028.1"/>
    <property type="molecule type" value="Genomic_DNA"/>
</dbReference>
<proteinExistence type="inferred from homology"/>
<dbReference type="GO" id="GO:0003735">
    <property type="term" value="F:structural constituent of ribosome"/>
    <property type="evidence" value="ECO:0007669"/>
    <property type="project" value="InterPro"/>
</dbReference>
<evidence type="ECO:0000313" key="19">
    <source>
        <dbReference type="Proteomes" id="UP000067061"/>
    </source>
</evidence>
<dbReference type="Gene3D" id="3.30.1370.30">
    <property type="match status" value="1"/>
</dbReference>
<accession>A0A0D6FHT2</accession>
<evidence type="ECO:0000313" key="16">
    <source>
        <dbReference type="EMBL" id="PHI10322.1"/>
    </source>
</evidence>
<name>A0A0D6FHT2_FUSNP</name>
<dbReference type="EMBL" id="CP021934">
    <property type="protein sequence ID" value="ASC01870.1"/>
    <property type="molecule type" value="Genomic_DNA"/>
</dbReference>
<evidence type="ECO:0000313" key="15">
    <source>
        <dbReference type="EMBL" id="PHI06989.1"/>
    </source>
</evidence>
<dbReference type="AlphaFoldDB" id="A0A0D6FHT2"/>
<evidence type="ECO:0000256" key="4">
    <source>
        <dbReference type="ARBA" id="ARBA00022980"/>
    </source>
</evidence>
<evidence type="ECO:0000313" key="13">
    <source>
        <dbReference type="EMBL" id="PHH96028.1"/>
    </source>
</evidence>
<dbReference type="InterPro" id="IPR047863">
    <property type="entry name" value="Ribosomal_uS8_CS"/>
</dbReference>
<dbReference type="Proteomes" id="UP000067061">
    <property type="component" value="Chromosome"/>
</dbReference>
<evidence type="ECO:0000313" key="11">
    <source>
        <dbReference type="EMBL" id="OWP25749.1"/>
    </source>
</evidence>
<evidence type="ECO:0000313" key="14">
    <source>
        <dbReference type="EMBL" id="PHH99457.1"/>
    </source>
</evidence>
<evidence type="ECO:0000313" key="10">
    <source>
        <dbReference type="EMBL" id="ASC01870.1"/>
    </source>
</evidence>
<dbReference type="Gene3D" id="3.30.1490.10">
    <property type="match status" value="1"/>
</dbReference>
<evidence type="ECO:0000313" key="18">
    <source>
        <dbReference type="EMBL" id="PHI16950.1"/>
    </source>
</evidence>
<dbReference type="GO" id="GO:0019843">
    <property type="term" value="F:rRNA binding"/>
    <property type="evidence" value="ECO:0007669"/>
    <property type="project" value="UniProtKB-UniRule"/>
</dbReference>
<evidence type="ECO:0000313" key="21">
    <source>
        <dbReference type="Proteomes" id="UP000197470"/>
    </source>
</evidence>
<comment type="subunit">
    <text evidence="7">Part of the 30S ribosomal subunit. Contacts proteins S5 and S12.</text>
</comment>
<dbReference type="FunFam" id="3.30.1490.10:FF:000001">
    <property type="entry name" value="30S ribosomal protein S8"/>
    <property type="match status" value="1"/>
</dbReference>
<evidence type="ECO:0000256" key="8">
    <source>
        <dbReference type="RuleBase" id="RU003660"/>
    </source>
</evidence>
<dbReference type="PROSITE" id="PS00053">
    <property type="entry name" value="RIBOSOMAL_S8"/>
    <property type="match status" value="1"/>
</dbReference>
<dbReference type="Proteomes" id="UP000224182">
    <property type="component" value="Unassembled WGS sequence"/>
</dbReference>
<dbReference type="SUPFAM" id="SSF56047">
    <property type="entry name" value="Ribosomal protein S8"/>
    <property type="match status" value="1"/>
</dbReference>
<dbReference type="KEGG" id="fpol:ERS445057_00422"/>
<evidence type="ECO:0000313" key="9">
    <source>
        <dbReference type="EMBL" id="ALM94677.1"/>
    </source>
</evidence>
<reference evidence="12 24" key="10">
    <citation type="submission" date="2017-06" db="EMBL/GenBank/DDBJ databases">
        <title>Genome sequencing of Fusobacterium nucleatum subsp. polymorphum KCOM 1232 (=ChDC F37).</title>
        <authorList>
            <person name="Kook J.-K."/>
            <person name="Park S.-N."/>
            <person name="Lim Y.K."/>
            <person name="Roh H."/>
        </authorList>
    </citation>
    <scope>NUCLEOTIDE SEQUENCE [LARGE SCALE GENOMIC DNA]</scope>
    <source>
        <strain evidence="12">KCOM 1232</strain>
        <strain evidence="24">KCOM 1232 ( ChDC F37)</strain>
    </source>
</reference>
<dbReference type="Pfam" id="PF00410">
    <property type="entry name" value="Ribosomal_S8"/>
    <property type="match status" value="1"/>
</dbReference>
<dbReference type="EMBL" id="NJGI01000008">
    <property type="protein sequence ID" value="PGH19719.1"/>
    <property type="molecule type" value="Genomic_DNA"/>
</dbReference>
<keyword evidence="20" id="KW-1185">Reference proteome</keyword>
<evidence type="ECO:0000313" key="27">
    <source>
        <dbReference type="Proteomes" id="UP000224507"/>
    </source>
</evidence>
<dbReference type="GO" id="GO:0006412">
    <property type="term" value="P:translation"/>
    <property type="evidence" value="ECO:0007669"/>
    <property type="project" value="UniProtKB-UniRule"/>
</dbReference>
<dbReference type="GO" id="GO:0005737">
    <property type="term" value="C:cytoplasm"/>
    <property type="evidence" value="ECO:0007669"/>
    <property type="project" value="UniProtKB-ARBA"/>
</dbReference>
<dbReference type="HAMAP" id="MF_01302_B">
    <property type="entry name" value="Ribosomal_uS8_B"/>
    <property type="match status" value="1"/>
</dbReference>
<gene>
    <name evidence="7 14" type="primary">rpsH</name>
    <name evidence="14" type="ORF">CA836_07115</name>
    <name evidence="11" type="ORF">CA839_07470</name>
    <name evidence="13" type="ORF">CA840_00740</name>
    <name evidence="10" type="ORF">CBG50_00145</name>
    <name evidence="16" type="ORF">CBG52_03905</name>
    <name evidence="15" type="ORF">CBG54_08090</name>
    <name evidence="18" type="ORF">CBG56_04710</name>
    <name evidence="17" type="ORF">CBG59_01655</name>
    <name evidence="12" type="ORF">RN96_13240</name>
    <name evidence="9" type="ORF">RO02_08605</name>
</gene>
<evidence type="ECO:0000256" key="7">
    <source>
        <dbReference type="HAMAP-Rule" id="MF_01302"/>
    </source>
</evidence>